<evidence type="ECO:0000256" key="1">
    <source>
        <dbReference type="ARBA" id="ARBA00022837"/>
    </source>
</evidence>
<dbReference type="SUPFAM" id="SSF47473">
    <property type="entry name" value="EF-hand"/>
    <property type="match status" value="1"/>
</dbReference>
<dbReference type="InterPro" id="IPR018247">
    <property type="entry name" value="EF_Hand_1_Ca_BS"/>
</dbReference>
<dbReference type="GO" id="GO:0005509">
    <property type="term" value="F:calcium ion binding"/>
    <property type="evidence" value="ECO:0007669"/>
    <property type="project" value="InterPro"/>
</dbReference>
<reference evidence="3 4" key="1">
    <citation type="journal article" date="2019" name="Commun. Biol.">
        <title>The bagworm genome reveals a unique fibroin gene that provides high tensile strength.</title>
        <authorList>
            <person name="Kono N."/>
            <person name="Nakamura H."/>
            <person name="Ohtoshi R."/>
            <person name="Tomita M."/>
            <person name="Numata K."/>
            <person name="Arakawa K."/>
        </authorList>
    </citation>
    <scope>NUCLEOTIDE SEQUENCE [LARGE SCALE GENOMIC DNA]</scope>
</reference>
<sequence>MVSDFRKKKLLHVFNVFFDINRSGTIDQKDFEDAASKIAQLRGWKAGDPKYKEAHDTLMKIWVGLQGKADKDQDNQVSADEWISMWDEYAKNPSSPLDWQTLYCKFIFELEDASSDGSIDSDEFSTVYASFGLDQQESKTAFQKMSKGNSNVSWAQFQELWREYFTSEDTNAPGNFIFGKTQY</sequence>
<protein>
    <submittedName>
        <fullName evidence="3">Calexcitin-2</fullName>
    </submittedName>
</protein>
<gene>
    <name evidence="3" type="primary">cex-2</name>
    <name evidence="3" type="ORF">EVAR_78338_1</name>
</gene>
<dbReference type="STRING" id="151549.A0A4C1T397"/>
<dbReference type="SMART" id="SM00054">
    <property type="entry name" value="EFh"/>
    <property type="match status" value="3"/>
</dbReference>
<dbReference type="PROSITE" id="PS00018">
    <property type="entry name" value="EF_HAND_1"/>
    <property type="match status" value="3"/>
</dbReference>
<dbReference type="InterPro" id="IPR002048">
    <property type="entry name" value="EF_hand_dom"/>
</dbReference>
<keyword evidence="4" id="KW-1185">Reference proteome</keyword>
<dbReference type="Proteomes" id="UP000299102">
    <property type="component" value="Unassembled WGS sequence"/>
</dbReference>
<dbReference type="OrthoDB" id="9974725at2759"/>
<evidence type="ECO:0000259" key="2">
    <source>
        <dbReference type="PROSITE" id="PS50222"/>
    </source>
</evidence>
<evidence type="ECO:0000313" key="3">
    <source>
        <dbReference type="EMBL" id="GBP08979.1"/>
    </source>
</evidence>
<comment type="caution">
    <text evidence="3">The sequence shown here is derived from an EMBL/GenBank/DDBJ whole genome shotgun (WGS) entry which is preliminary data.</text>
</comment>
<keyword evidence="1" id="KW-0106">Calcium</keyword>
<dbReference type="AlphaFoldDB" id="A0A4C1T397"/>
<evidence type="ECO:0000313" key="4">
    <source>
        <dbReference type="Proteomes" id="UP000299102"/>
    </source>
</evidence>
<proteinExistence type="predicted"/>
<accession>A0A4C1T397</accession>
<feature type="domain" description="EF-hand" evidence="2">
    <location>
        <begin position="99"/>
        <end position="134"/>
    </location>
</feature>
<name>A0A4C1T397_EUMVA</name>
<dbReference type="Gene3D" id="1.10.238.10">
    <property type="entry name" value="EF-hand"/>
    <property type="match status" value="1"/>
</dbReference>
<organism evidence="3 4">
    <name type="scientific">Eumeta variegata</name>
    <name type="common">Bagworm moth</name>
    <name type="synonym">Eumeta japonica</name>
    <dbReference type="NCBI Taxonomy" id="151549"/>
    <lineage>
        <taxon>Eukaryota</taxon>
        <taxon>Metazoa</taxon>
        <taxon>Ecdysozoa</taxon>
        <taxon>Arthropoda</taxon>
        <taxon>Hexapoda</taxon>
        <taxon>Insecta</taxon>
        <taxon>Pterygota</taxon>
        <taxon>Neoptera</taxon>
        <taxon>Endopterygota</taxon>
        <taxon>Lepidoptera</taxon>
        <taxon>Glossata</taxon>
        <taxon>Ditrysia</taxon>
        <taxon>Tineoidea</taxon>
        <taxon>Psychidae</taxon>
        <taxon>Oiketicinae</taxon>
        <taxon>Eumeta</taxon>
    </lineage>
</organism>
<dbReference type="Pfam" id="PF13202">
    <property type="entry name" value="EF-hand_5"/>
    <property type="match status" value="1"/>
</dbReference>
<dbReference type="EMBL" id="BGZK01000033">
    <property type="protein sequence ID" value="GBP08979.1"/>
    <property type="molecule type" value="Genomic_DNA"/>
</dbReference>
<dbReference type="InterPro" id="IPR011992">
    <property type="entry name" value="EF-hand-dom_pair"/>
</dbReference>
<dbReference type="PROSITE" id="PS50222">
    <property type="entry name" value="EF_HAND_2"/>
    <property type="match status" value="1"/>
</dbReference>